<accession>A0A4Y2P4S4</accession>
<dbReference type="Proteomes" id="UP000499080">
    <property type="component" value="Unassembled WGS sequence"/>
</dbReference>
<keyword evidence="3" id="KW-1185">Reference proteome</keyword>
<dbReference type="PANTHER" id="PTHR24559">
    <property type="entry name" value="TRANSPOSON TY3-I GAG-POL POLYPROTEIN"/>
    <property type="match status" value="1"/>
</dbReference>
<evidence type="ECO:0008006" key="4">
    <source>
        <dbReference type="Google" id="ProtNLM"/>
    </source>
</evidence>
<gene>
    <name evidence="2" type="ORF">AVEN_23265_1</name>
</gene>
<dbReference type="FunFam" id="3.10.10.10:FF:000002">
    <property type="entry name" value="Retrovirus-related Pol polyprotein from transposon 17.6-like protein"/>
    <property type="match status" value="1"/>
</dbReference>
<dbReference type="SUPFAM" id="SSF56672">
    <property type="entry name" value="DNA/RNA polymerases"/>
    <property type="match status" value="1"/>
</dbReference>
<feature type="region of interest" description="Disordered" evidence="1">
    <location>
        <begin position="1"/>
        <end position="22"/>
    </location>
</feature>
<dbReference type="OrthoDB" id="6427353at2759"/>
<organism evidence="2 3">
    <name type="scientific">Araneus ventricosus</name>
    <name type="common">Orbweaver spider</name>
    <name type="synonym">Epeira ventricosa</name>
    <dbReference type="NCBI Taxonomy" id="182803"/>
    <lineage>
        <taxon>Eukaryota</taxon>
        <taxon>Metazoa</taxon>
        <taxon>Ecdysozoa</taxon>
        <taxon>Arthropoda</taxon>
        <taxon>Chelicerata</taxon>
        <taxon>Arachnida</taxon>
        <taxon>Araneae</taxon>
        <taxon>Araneomorphae</taxon>
        <taxon>Entelegynae</taxon>
        <taxon>Araneoidea</taxon>
        <taxon>Araneidae</taxon>
        <taxon>Araneus</taxon>
    </lineage>
</organism>
<dbReference type="EMBL" id="BGPR01010480">
    <property type="protein sequence ID" value="GBN46384.1"/>
    <property type="molecule type" value="Genomic_DNA"/>
</dbReference>
<sequence length="97" mass="10974">MTQHRINTGDHPPIKQYPRRLPLARKEEADNLVKEMADNGIVEESPSPCASPIVLAKKKDGSTRFCVDYRKLNEITKKDRYPLPLIDDTLDALNGSQ</sequence>
<evidence type="ECO:0000313" key="2">
    <source>
        <dbReference type="EMBL" id="GBN46384.1"/>
    </source>
</evidence>
<dbReference type="Gene3D" id="3.10.10.10">
    <property type="entry name" value="HIV Type 1 Reverse Transcriptase, subunit A, domain 1"/>
    <property type="match status" value="1"/>
</dbReference>
<dbReference type="InterPro" id="IPR043502">
    <property type="entry name" value="DNA/RNA_pol_sf"/>
</dbReference>
<dbReference type="AlphaFoldDB" id="A0A4Y2P4S4"/>
<dbReference type="PANTHER" id="PTHR24559:SF444">
    <property type="entry name" value="REVERSE TRANSCRIPTASE DOMAIN-CONTAINING PROTEIN"/>
    <property type="match status" value="1"/>
</dbReference>
<name>A0A4Y2P4S4_ARAVE</name>
<protein>
    <recommendedName>
        <fullName evidence="4">Transposon Ty3-I Gag-Pol polyprotein</fullName>
    </recommendedName>
</protein>
<comment type="caution">
    <text evidence="2">The sequence shown here is derived from an EMBL/GenBank/DDBJ whole genome shotgun (WGS) entry which is preliminary data.</text>
</comment>
<dbReference type="GO" id="GO:0071897">
    <property type="term" value="P:DNA biosynthetic process"/>
    <property type="evidence" value="ECO:0007669"/>
    <property type="project" value="UniProtKB-ARBA"/>
</dbReference>
<dbReference type="CDD" id="cd01647">
    <property type="entry name" value="RT_LTR"/>
    <property type="match status" value="1"/>
</dbReference>
<evidence type="ECO:0000313" key="3">
    <source>
        <dbReference type="Proteomes" id="UP000499080"/>
    </source>
</evidence>
<dbReference type="InterPro" id="IPR053134">
    <property type="entry name" value="RNA-dir_DNA_polymerase"/>
</dbReference>
<evidence type="ECO:0000256" key="1">
    <source>
        <dbReference type="SAM" id="MobiDB-lite"/>
    </source>
</evidence>
<reference evidence="2 3" key="1">
    <citation type="journal article" date="2019" name="Sci. Rep.">
        <title>Orb-weaving spider Araneus ventricosus genome elucidates the spidroin gene catalogue.</title>
        <authorList>
            <person name="Kono N."/>
            <person name="Nakamura H."/>
            <person name="Ohtoshi R."/>
            <person name="Moran D.A.P."/>
            <person name="Shinohara A."/>
            <person name="Yoshida Y."/>
            <person name="Fujiwara M."/>
            <person name="Mori M."/>
            <person name="Tomita M."/>
            <person name="Arakawa K."/>
        </authorList>
    </citation>
    <scope>NUCLEOTIDE SEQUENCE [LARGE SCALE GENOMIC DNA]</scope>
</reference>
<proteinExistence type="predicted"/>